<protein>
    <submittedName>
        <fullName evidence="2">Cytochrome c553 (cyf)</fullName>
    </submittedName>
</protein>
<feature type="non-terminal residue" evidence="2">
    <location>
        <position position="47"/>
    </location>
</feature>
<accession>Q46586</accession>
<dbReference type="AlphaFoldDB" id="Q46586"/>
<name>Q46586_NITVL</name>
<evidence type="ECO:0000313" key="2">
    <source>
        <dbReference type="EMBL" id="AAA16454.1"/>
    </source>
</evidence>
<evidence type="ECO:0000256" key="1">
    <source>
        <dbReference type="SAM" id="MobiDB-lite"/>
    </source>
</evidence>
<sequence length="47" mass="4860">MDLPPLRRNDARRASDRTASGRLTGMMPMPPKGNTGAHGVGPAAVSS</sequence>
<feature type="region of interest" description="Disordered" evidence="1">
    <location>
        <begin position="1"/>
        <end position="47"/>
    </location>
</feature>
<dbReference type="EMBL" id="L25251">
    <property type="protein sequence ID" value="AAA16454.1"/>
    <property type="molecule type" value="Unassigned_DNA"/>
</dbReference>
<feature type="compositionally biased region" description="Basic and acidic residues" evidence="1">
    <location>
        <begin position="1"/>
        <end position="16"/>
    </location>
</feature>
<organism evidence="2">
    <name type="scientific">Nitratidesulfovibrio vulgaris</name>
    <name type="common">Desulfovibrio vulgaris</name>
    <dbReference type="NCBI Taxonomy" id="881"/>
    <lineage>
        <taxon>Bacteria</taxon>
        <taxon>Pseudomonadati</taxon>
        <taxon>Thermodesulfobacteriota</taxon>
        <taxon>Desulfovibrionia</taxon>
        <taxon>Desulfovibrionales</taxon>
        <taxon>Desulfovibrionaceae</taxon>
        <taxon>Nitratidesulfovibrio</taxon>
    </lineage>
</organism>
<reference evidence="2" key="1">
    <citation type="journal article" date="1993" name="Eur. J. Biochem.">
        <title>Overexpression of Desulfovibrio vulgaris Hildenborough cytochrome c553 in Desulfovibrio desulfuricans G200. Evidence of conformational heterogeneity in the oxidized protein by NMR.</title>
        <authorList>
            <person name="Blanchard L."/>
            <person name="Marion D."/>
            <person name="Pollock B."/>
            <person name="Voordouw G."/>
            <person name="Wall J."/>
            <person name="Bruschi M."/>
            <person name="Guerlesquin F."/>
        </authorList>
    </citation>
    <scope>NUCLEOTIDE SEQUENCE</scope>
</reference>
<proteinExistence type="predicted"/>